<accession>A0ABQ5U9N9</accession>
<comment type="caution">
    <text evidence="1">The sequence shown here is derived from an EMBL/GenBank/DDBJ whole genome shotgun (WGS) entry which is preliminary data.</text>
</comment>
<organism evidence="1 2">
    <name type="scientific">Sneathiella chinensis</name>
    <dbReference type="NCBI Taxonomy" id="349750"/>
    <lineage>
        <taxon>Bacteria</taxon>
        <taxon>Pseudomonadati</taxon>
        <taxon>Pseudomonadota</taxon>
        <taxon>Alphaproteobacteria</taxon>
        <taxon>Sneathiellales</taxon>
        <taxon>Sneathiellaceae</taxon>
        <taxon>Sneathiella</taxon>
    </lineage>
</organism>
<evidence type="ECO:0000313" key="2">
    <source>
        <dbReference type="Proteomes" id="UP001161409"/>
    </source>
</evidence>
<sequence>MKFLFQTSFSGVNPGKRAGKNMPGLWGVPLRYAYEEKVGWGKGPKPGRKIESGGGLGIYLMQVML</sequence>
<name>A0ABQ5U9N9_9PROT</name>
<evidence type="ECO:0000313" key="1">
    <source>
        <dbReference type="EMBL" id="GLQ07885.1"/>
    </source>
</evidence>
<dbReference type="Proteomes" id="UP001161409">
    <property type="component" value="Unassembled WGS sequence"/>
</dbReference>
<reference evidence="1" key="2">
    <citation type="submission" date="2023-01" db="EMBL/GenBank/DDBJ databases">
        <title>Draft genome sequence of Sneathiella chinensis strain NBRC 103408.</title>
        <authorList>
            <person name="Sun Q."/>
            <person name="Mori K."/>
        </authorList>
    </citation>
    <scope>NUCLEOTIDE SEQUENCE</scope>
    <source>
        <strain evidence="1">NBRC 103408</strain>
    </source>
</reference>
<reference evidence="1" key="1">
    <citation type="journal article" date="2014" name="Int. J. Syst. Evol. Microbiol.">
        <title>Complete genome of a new Firmicutes species belonging to the dominant human colonic microbiota ('Ruminococcus bicirculans') reveals two chromosomes and a selective capacity to utilize plant glucans.</title>
        <authorList>
            <consortium name="NISC Comparative Sequencing Program"/>
            <person name="Wegmann U."/>
            <person name="Louis P."/>
            <person name="Goesmann A."/>
            <person name="Henrissat B."/>
            <person name="Duncan S.H."/>
            <person name="Flint H.J."/>
        </authorList>
    </citation>
    <scope>NUCLEOTIDE SEQUENCE</scope>
    <source>
        <strain evidence="1">NBRC 103408</strain>
    </source>
</reference>
<protein>
    <submittedName>
        <fullName evidence="1">Uncharacterized protein</fullName>
    </submittedName>
</protein>
<proteinExistence type="predicted"/>
<dbReference type="EMBL" id="BSNF01000010">
    <property type="protein sequence ID" value="GLQ07885.1"/>
    <property type="molecule type" value="Genomic_DNA"/>
</dbReference>
<gene>
    <name evidence="1" type="ORF">GCM10007924_31070</name>
</gene>
<keyword evidence="2" id="KW-1185">Reference proteome</keyword>